<evidence type="ECO:0000313" key="4">
    <source>
        <dbReference type="Proteomes" id="UP000578531"/>
    </source>
</evidence>
<sequence length="924" mass="103148">MLDRFWEKHFFDVAANLQDRVAESARLSETFVSMMHHYVRNKAAVPSCIASIIFATSSHQQSSTPSSQTPRLIKHASWSRFLQESARSPLSPSSPTPQSKGNHAAMPPIPAAHMAMVLRAVVALFVFGLGMTAVSVVGFPNDYYSGRVHPPLPPLDYYGGPIDVQQLLHDAPTPTLPLHISYAAPFNLHLKSTPTTVPTPHAVLFPASTTDAPALTPFLAHVIPPPGASKLDLLLIWWQNLFRYIIKIVCSTSVPSSRATLWQAWGIACRIAYRIPWVISATATVNFFRHWLNFGKFNWTGVKGIGKAVTSKANAQLATGTNATQNALAEMFTGIILERHQDPATMMSAMHRLLVAQYGNACTLKIMSEEGEARQPEVVKGPSNVQADLEKRRVFDMANTHIKETLAKEKTHLNRIANQEFRRLRRVHEDKLNATYEQDVFATANIEPSFGPSLRNAEVELRRRLGKVGINEGLREDITSIFKSVLYSFTYAMAVEESRPEGRNTRYLAVIDGQNDLIESLRLLHEHRERAYAENEELVRSLCLYNSRGKLALPDDSQGMYPWDKYSPKDDKFILSPLDGPIALSMKFSVSSAPFQGRPDADLNSEPHWQKFLESIAEKSAEQEARHVSKGKDRNVDEREGESGINDASVEEPYNVLQDDNEELPNEDEASKKSGIKDASEQNHHVVAQSYDDMSFDETEVKSKSGIKETSEEIHHDGSQSLDVDPKDDEIEEDTDIEDASEQDDHGPTDRPSSPSEERDAQNDHLAEPDLPPASTTEDTGDALLARALEVQEQEHELLNAKDELQWHEWQIAYLKDGYGTPEDPYAKPSEDICAEPIAPPASTSITEETSDAAIARRFHEVELVVWRADRIRRFENGAAILTAQVANLDASLRGGAPMTKTQKRVLERKRAKAKRAEEAEQPR</sequence>
<dbReference type="AlphaFoldDB" id="A0A8H6G175"/>
<dbReference type="OrthoDB" id="10331790at2759"/>
<keyword evidence="2" id="KW-0812">Transmembrane</keyword>
<name>A0A8H6G175_9LECA</name>
<feature type="region of interest" description="Disordered" evidence="1">
    <location>
        <begin position="86"/>
        <end position="106"/>
    </location>
</feature>
<gene>
    <name evidence="3" type="ORF">HO173_003135</name>
</gene>
<feature type="region of interest" description="Disordered" evidence="1">
    <location>
        <begin position="895"/>
        <end position="924"/>
    </location>
</feature>
<protein>
    <submittedName>
        <fullName evidence="3">Uncharacterized protein</fullName>
    </submittedName>
</protein>
<feature type="compositionally biased region" description="Basic residues" evidence="1">
    <location>
        <begin position="902"/>
        <end position="914"/>
    </location>
</feature>
<organism evidence="3 4">
    <name type="scientific">Letharia columbiana</name>
    <dbReference type="NCBI Taxonomy" id="112416"/>
    <lineage>
        <taxon>Eukaryota</taxon>
        <taxon>Fungi</taxon>
        <taxon>Dikarya</taxon>
        <taxon>Ascomycota</taxon>
        <taxon>Pezizomycotina</taxon>
        <taxon>Lecanoromycetes</taxon>
        <taxon>OSLEUM clade</taxon>
        <taxon>Lecanoromycetidae</taxon>
        <taxon>Lecanorales</taxon>
        <taxon>Lecanorineae</taxon>
        <taxon>Parmeliaceae</taxon>
        <taxon>Letharia</taxon>
    </lineage>
</organism>
<comment type="caution">
    <text evidence="3">The sequence shown here is derived from an EMBL/GenBank/DDBJ whole genome shotgun (WGS) entry which is preliminary data.</text>
</comment>
<dbReference type="RefSeq" id="XP_037167928.1">
    <property type="nucleotide sequence ID" value="XM_037305063.1"/>
</dbReference>
<feature type="compositionally biased region" description="Basic and acidic residues" evidence="1">
    <location>
        <begin position="756"/>
        <end position="768"/>
    </location>
</feature>
<feature type="compositionally biased region" description="Basic and acidic residues" evidence="1">
    <location>
        <begin position="669"/>
        <end position="684"/>
    </location>
</feature>
<feature type="compositionally biased region" description="Basic and acidic residues" evidence="1">
    <location>
        <begin position="699"/>
        <end position="718"/>
    </location>
</feature>
<feature type="transmembrane region" description="Helical" evidence="2">
    <location>
        <begin position="116"/>
        <end position="139"/>
    </location>
</feature>
<keyword evidence="2" id="KW-1133">Transmembrane helix</keyword>
<proteinExistence type="predicted"/>
<feature type="compositionally biased region" description="Basic and acidic residues" evidence="1">
    <location>
        <begin position="620"/>
        <end position="642"/>
    </location>
</feature>
<keyword evidence="4" id="KW-1185">Reference proteome</keyword>
<feature type="compositionally biased region" description="Basic and acidic residues" evidence="1">
    <location>
        <begin position="915"/>
        <end position="924"/>
    </location>
</feature>
<feature type="compositionally biased region" description="Acidic residues" evidence="1">
    <location>
        <begin position="726"/>
        <end position="742"/>
    </location>
</feature>
<dbReference type="GeneID" id="59284804"/>
<keyword evidence="2" id="KW-0472">Membrane</keyword>
<feature type="compositionally biased region" description="Acidic residues" evidence="1">
    <location>
        <begin position="659"/>
        <end position="668"/>
    </location>
</feature>
<dbReference type="EMBL" id="JACCJC010000008">
    <property type="protein sequence ID" value="KAF6238629.1"/>
    <property type="molecule type" value="Genomic_DNA"/>
</dbReference>
<feature type="region of interest" description="Disordered" evidence="1">
    <location>
        <begin position="620"/>
        <end position="780"/>
    </location>
</feature>
<evidence type="ECO:0000313" key="3">
    <source>
        <dbReference type="EMBL" id="KAF6238629.1"/>
    </source>
</evidence>
<dbReference type="Proteomes" id="UP000578531">
    <property type="component" value="Unassembled WGS sequence"/>
</dbReference>
<evidence type="ECO:0000256" key="1">
    <source>
        <dbReference type="SAM" id="MobiDB-lite"/>
    </source>
</evidence>
<reference evidence="3 4" key="1">
    <citation type="journal article" date="2020" name="Genomics">
        <title>Complete, high-quality genomes from long-read metagenomic sequencing of two wolf lichen thalli reveals enigmatic genome architecture.</title>
        <authorList>
            <person name="McKenzie S.K."/>
            <person name="Walston R.F."/>
            <person name="Allen J.L."/>
        </authorList>
    </citation>
    <scope>NUCLEOTIDE SEQUENCE [LARGE SCALE GENOMIC DNA]</scope>
    <source>
        <strain evidence="3">WasteWater2</strain>
    </source>
</reference>
<evidence type="ECO:0000256" key="2">
    <source>
        <dbReference type="SAM" id="Phobius"/>
    </source>
</evidence>
<accession>A0A8H6G175</accession>